<evidence type="ECO:0000259" key="4">
    <source>
        <dbReference type="PROSITE" id="PS01031"/>
    </source>
</evidence>
<dbReference type="Gene3D" id="2.60.40.790">
    <property type="match status" value="1"/>
</dbReference>
<evidence type="ECO:0000256" key="2">
    <source>
        <dbReference type="PROSITE-ProRule" id="PRU00285"/>
    </source>
</evidence>
<keyword evidence="6" id="KW-1185">Reference proteome</keyword>
<protein>
    <recommendedName>
        <fullName evidence="4">SHSP domain-containing protein</fullName>
    </recommendedName>
</protein>
<gene>
    <name evidence="5" type="ORF">HRI_000807800</name>
</gene>
<dbReference type="Proteomes" id="UP001165190">
    <property type="component" value="Unassembled WGS sequence"/>
</dbReference>
<dbReference type="OrthoDB" id="5511210at2759"/>
<evidence type="ECO:0000313" key="5">
    <source>
        <dbReference type="EMBL" id="GMI71385.1"/>
    </source>
</evidence>
<evidence type="ECO:0000256" key="1">
    <source>
        <dbReference type="ARBA" id="ARBA00023016"/>
    </source>
</evidence>
<keyword evidence="1" id="KW-0346">Stress response</keyword>
<name>A0A9W7H5J2_HIBTR</name>
<dbReference type="Pfam" id="PF00011">
    <property type="entry name" value="HSP20"/>
    <property type="match status" value="1"/>
</dbReference>
<evidence type="ECO:0000256" key="3">
    <source>
        <dbReference type="RuleBase" id="RU003616"/>
    </source>
</evidence>
<feature type="domain" description="SHSP" evidence="4">
    <location>
        <begin position="41"/>
        <end position="156"/>
    </location>
</feature>
<dbReference type="InterPro" id="IPR008978">
    <property type="entry name" value="HSP20-like_chaperone"/>
</dbReference>
<dbReference type="PROSITE" id="PS01031">
    <property type="entry name" value="SHSP"/>
    <property type="match status" value="1"/>
</dbReference>
<evidence type="ECO:0000313" key="6">
    <source>
        <dbReference type="Proteomes" id="UP001165190"/>
    </source>
</evidence>
<dbReference type="InterPro" id="IPR002068">
    <property type="entry name" value="A-crystallin/Hsp20_dom"/>
</dbReference>
<sequence>MSLIPSLYYSGRTVHHEPYYHHPAVWDPFQEFRAAPPVSPAESRFELTKLDWKETPEAHVFVAELPGLKRNEVKVEVEEGRVLCIRGEKSVEKEVSSDMWQRVERSRGTFVRRFKLPENAKLDKLTAYLENGVLTITVPKKEAKHYPKRTIEIHGGE</sequence>
<dbReference type="InterPro" id="IPR031107">
    <property type="entry name" value="Small_HSP"/>
</dbReference>
<reference evidence="5" key="1">
    <citation type="submission" date="2023-05" db="EMBL/GenBank/DDBJ databases">
        <title>Genome and transcriptome analyses reveal genes involved in the formation of fine ridges on petal epidermal cells in Hibiscus trionum.</title>
        <authorList>
            <person name="Koshimizu S."/>
            <person name="Masuda S."/>
            <person name="Ishii T."/>
            <person name="Shirasu K."/>
            <person name="Hoshino A."/>
            <person name="Arita M."/>
        </authorList>
    </citation>
    <scope>NUCLEOTIDE SEQUENCE</scope>
    <source>
        <strain evidence="5">Hamamatsu line</strain>
    </source>
</reference>
<proteinExistence type="inferred from homology"/>
<dbReference type="CDD" id="cd06472">
    <property type="entry name" value="ACD_ScHsp26_like"/>
    <property type="match status" value="1"/>
</dbReference>
<dbReference type="SUPFAM" id="SSF49764">
    <property type="entry name" value="HSP20-like chaperones"/>
    <property type="match status" value="1"/>
</dbReference>
<dbReference type="EMBL" id="BSYR01000010">
    <property type="protein sequence ID" value="GMI71385.1"/>
    <property type="molecule type" value="Genomic_DNA"/>
</dbReference>
<dbReference type="AlphaFoldDB" id="A0A9W7H5J2"/>
<organism evidence="5 6">
    <name type="scientific">Hibiscus trionum</name>
    <name type="common">Flower of an hour</name>
    <dbReference type="NCBI Taxonomy" id="183268"/>
    <lineage>
        <taxon>Eukaryota</taxon>
        <taxon>Viridiplantae</taxon>
        <taxon>Streptophyta</taxon>
        <taxon>Embryophyta</taxon>
        <taxon>Tracheophyta</taxon>
        <taxon>Spermatophyta</taxon>
        <taxon>Magnoliopsida</taxon>
        <taxon>eudicotyledons</taxon>
        <taxon>Gunneridae</taxon>
        <taxon>Pentapetalae</taxon>
        <taxon>rosids</taxon>
        <taxon>malvids</taxon>
        <taxon>Malvales</taxon>
        <taxon>Malvaceae</taxon>
        <taxon>Malvoideae</taxon>
        <taxon>Hibiscus</taxon>
    </lineage>
</organism>
<comment type="caution">
    <text evidence="5">The sequence shown here is derived from an EMBL/GenBank/DDBJ whole genome shotgun (WGS) entry which is preliminary data.</text>
</comment>
<comment type="similarity">
    <text evidence="2 3">Belongs to the small heat shock protein (HSP20) family.</text>
</comment>
<dbReference type="PANTHER" id="PTHR11527">
    <property type="entry name" value="HEAT-SHOCK PROTEIN 20 FAMILY MEMBER"/>
    <property type="match status" value="1"/>
</dbReference>
<accession>A0A9W7H5J2</accession>